<gene>
    <name evidence="1" type="ORF">ABIF63_004865</name>
</gene>
<evidence type="ECO:0000313" key="2">
    <source>
        <dbReference type="Proteomes" id="UP001549291"/>
    </source>
</evidence>
<organism evidence="1 2">
    <name type="scientific">Bradyrhizobium japonicum</name>
    <dbReference type="NCBI Taxonomy" id="375"/>
    <lineage>
        <taxon>Bacteria</taxon>
        <taxon>Pseudomonadati</taxon>
        <taxon>Pseudomonadota</taxon>
        <taxon>Alphaproteobacteria</taxon>
        <taxon>Hyphomicrobiales</taxon>
        <taxon>Nitrobacteraceae</taxon>
        <taxon>Bradyrhizobium</taxon>
    </lineage>
</organism>
<dbReference type="EMBL" id="JBEPTQ010000002">
    <property type="protein sequence ID" value="MET4720759.1"/>
    <property type="molecule type" value="Genomic_DNA"/>
</dbReference>
<keyword evidence="2" id="KW-1185">Reference proteome</keyword>
<accession>A0ABV2RX18</accession>
<protein>
    <recommendedName>
        <fullName evidence="3">Transposase</fullName>
    </recommendedName>
</protein>
<comment type="caution">
    <text evidence="1">The sequence shown here is derived from an EMBL/GenBank/DDBJ whole genome shotgun (WGS) entry which is preliminary data.</text>
</comment>
<dbReference type="Proteomes" id="UP001549291">
    <property type="component" value="Unassembled WGS sequence"/>
</dbReference>
<reference evidence="1 2" key="1">
    <citation type="submission" date="2024-06" db="EMBL/GenBank/DDBJ databases">
        <title>Genomic Encyclopedia of Type Strains, Phase V (KMG-V): Genome sequencing to study the core and pangenomes of soil and plant-associated prokaryotes.</title>
        <authorList>
            <person name="Whitman W."/>
        </authorList>
    </citation>
    <scope>NUCLEOTIDE SEQUENCE [LARGE SCALE GENOMIC DNA]</scope>
    <source>
        <strain evidence="1 2">USDA 160</strain>
    </source>
</reference>
<sequence length="136" mass="15485">MALDWAKPTAANLHFLQRNGTKTLFQDPLHFHKIDVSYKESPPKRGFFCFRDLWLSIIAICFAGPALAGQARGMTLGVWQRSCGQFIAAVGQAPLGATDLQIWLWQFRALQENVNRRRLAIGAPLSRRRLNVRYVF</sequence>
<evidence type="ECO:0008006" key="3">
    <source>
        <dbReference type="Google" id="ProtNLM"/>
    </source>
</evidence>
<name>A0ABV2RX18_BRAJP</name>
<dbReference type="RefSeq" id="WP_248888440.1">
    <property type="nucleotide sequence ID" value="NZ_CP066351.1"/>
</dbReference>
<proteinExistence type="predicted"/>
<evidence type="ECO:0000313" key="1">
    <source>
        <dbReference type="EMBL" id="MET4720759.1"/>
    </source>
</evidence>